<reference evidence="1 2" key="1">
    <citation type="submission" date="2023-07" db="EMBL/GenBank/DDBJ databases">
        <title>Genomic Encyclopedia of Type Strains, Phase IV (KMG-IV): sequencing the most valuable type-strain genomes for metagenomic binning, comparative biology and taxonomic classification.</title>
        <authorList>
            <person name="Goeker M."/>
        </authorList>
    </citation>
    <scope>NUCLEOTIDE SEQUENCE [LARGE SCALE GENOMIC DNA]</scope>
    <source>
        <strain evidence="1 2">DSM 15561</strain>
    </source>
</reference>
<dbReference type="RefSeq" id="WP_306889600.1">
    <property type="nucleotide sequence ID" value="NZ_JAUSVR010000004.1"/>
</dbReference>
<name>A0ABU0LQG8_9HYPH</name>
<sequence>MLDIFQQDAFSVTTLTDAMREVRYVPGYVSRLGLFTTRSISTTSVAIEKDKDGQISIVPASARGGPGDTVGRSRRTLRTLTVPHFQRDDAILADEVQNARQFGEEAAVETLMGAIADRAADHRQSFALTEEYHRLAVVTQGKLLDKDGSVLYNYFTEMGESQPTEVDWDLDNASPADGVLRQKAADLSRAMGATLGGLPFSGIFALCGDTFFDKLIQHKEVRDTYKGYEAAAILRTNFLNDGNPQEGIWGEFNLFGIRWANYRGGFNVGVDSDKARFVPLGVPGLFRSVYAPADYNSTVNRPGQALYANQWEMPNGKGIQMEFQTNVLHYVTRPRVLMSGRMT</sequence>
<gene>
    <name evidence="1" type="ORF">QOZ99_001773</name>
</gene>
<dbReference type="Proteomes" id="UP001235094">
    <property type="component" value="Unassembled WGS sequence"/>
</dbReference>
<keyword evidence="2" id="KW-1185">Reference proteome</keyword>
<evidence type="ECO:0000313" key="1">
    <source>
        <dbReference type="EMBL" id="MDQ0510885.1"/>
    </source>
</evidence>
<organism evidence="1 2">
    <name type="scientific">Ancylobacter amanitiformis</name>
    <dbReference type="NCBI Taxonomy" id="217069"/>
    <lineage>
        <taxon>Bacteria</taxon>
        <taxon>Pseudomonadati</taxon>
        <taxon>Pseudomonadota</taxon>
        <taxon>Alphaproteobacteria</taxon>
        <taxon>Hyphomicrobiales</taxon>
        <taxon>Xanthobacteraceae</taxon>
        <taxon>Ancylobacter</taxon>
    </lineage>
</organism>
<dbReference type="Pfam" id="PF03864">
    <property type="entry name" value="Phage_cap_E"/>
    <property type="match status" value="1"/>
</dbReference>
<proteinExistence type="predicted"/>
<dbReference type="InterPro" id="IPR005564">
    <property type="entry name" value="Major_capsid_GpE"/>
</dbReference>
<accession>A0ABU0LQG8</accession>
<evidence type="ECO:0008006" key="3">
    <source>
        <dbReference type="Google" id="ProtNLM"/>
    </source>
</evidence>
<dbReference type="EMBL" id="JAUSVR010000004">
    <property type="protein sequence ID" value="MDQ0510885.1"/>
    <property type="molecule type" value="Genomic_DNA"/>
</dbReference>
<comment type="caution">
    <text evidence="1">The sequence shown here is derived from an EMBL/GenBank/DDBJ whole genome shotgun (WGS) entry which is preliminary data.</text>
</comment>
<dbReference type="Gene3D" id="3.15.30.10">
    <property type="entry name" value="putative capsid protein of prophage domain like"/>
    <property type="match status" value="1"/>
</dbReference>
<evidence type="ECO:0000313" key="2">
    <source>
        <dbReference type="Proteomes" id="UP001235094"/>
    </source>
</evidence>
<protein>
    <recommendedName>
        <fullName evidence="3">Major capsid protein</fullName>
    </recommendedName>
</protein>